<dbReference type="STRING" id="1912961.BU204_11565"/>
<accession>A0A1Q8CST8</accession>
<protein>
    <submittedName>
        <fullName evidence="2">Uncharacterized protein</fullName>
    </submittedName>
</protein>
<gene>
    <name evidence="2" type="ORF">BU204_11565</name>
</gene>
<dbReference type="EMBL" id="MSIE01000017">
    <property type="protein sequence ID" value="OLF17406.1"/>
    <property type="molecule type" value="Genomic_DNA"/>
</dbReference>
<name>A0A1Q8CST8_9PSEU</name>
<feature type="region of interest" description="Disordered" evidence="1">
    <location>
        <begin position="1"/>
        <end position="24"/>
    </location>
</feature>
<dbReference type="RefSeq" id="WP_075125631.1">
    <property type="nucleotide sequence ID" value="NZ_MSIE01000017.1"/>
</dbReference>
<evidence type="ECO:0000256" key="1">
    <source>
        <dbReference type="SAM" id="MobiDB-lite"/>
    </source>
</evidence>
<comment type="caution">
    <text evidence="2">The sequence shown here is derived from an EMBL/GenBank/DDBJ whole genome shotgun (WGS) entry which is preliminary data.</text>
</comment>
<keyword evidence="3" id="KW-1185">Reference proteome</keyword>
<sequence>MKHGSLPRSIALPTEPTDVTYSPDGLSERAIDRMITETGVELPPVDDIELAAALAAPVTEVPLPSSPRPRDEAA</sequence>
<reference evidence="2 3" key="1">
    <citation type="submission" date="2016-12" db="EMBL/GenBank/DDBJ databases">
        <title>The draft genome sequence of Actinophytocola sp. 11-183.</title>
        <authorList>
            <person name="Wang W."/>
            <person name="Yuan L."/>
        </authorList>
    </citation>
    <scope>NUCLEOTIDE SEQUENCE [LARGE SCALE GENOMIC DNA]</scope>
    <source>
        <strain evidence="2 3">11-183</strain>
    </source>
</reference>
<proteinExistence type="predicted"/>
<evidence type="ECO:0000313" key="2">
    <source>
        <dbReference type="EMBL" id="OLF17406.1"/>
    </source>
</evidence>
<dbReference type="Proteomes" id="UP000185596">
    <property type="component" value="Unassembled WGS sequence"/>
</dbReference>
<evidence type="ECO:0000313" key="3">
    <source>
        <dbReference type="Proteomes" id="UP000185596"/>
    </source>
</evidence>
<dbReference type="AlphaFoldDB" id="A0A1Q8CST8"/>
<organism evidence="2 3">
    <name type="scientific">Actinophytocola xanthii</name>
    <dbReference type="NCBI Taxonomy" id="1912961"/>
    <lineage>
        <taxon>Bacteria</taxon>
        <taxon>Bacillati</taxon>
        <taxon>Actinomycetota</taxon>
        <taxon>Actinomycetes</taxon>
        <taxon>Pseudonocardiales</taxon>
        <taxon>Pseudonocardiaceae</taxon>
    </lineage>
</organism>